<keyword evidence="3" id="KW-1185">Reference proteome</keyword>
<name>A0A090MT53_AFIFE</name>
<comment type="caution">
    <text evidence="2">The sequence shown here is derived from an EMBL/GenBank/DDBJ whole genome shotgun (WGS) entry which is preliminary data.</text>
</comment>
<accession>A0A090MT53</accession>
<reference evidence="2 3" key="1">
    <citation type="journal article" date="2014" name="Genome Announc.">
        <title>Genome Sequence of Afipia felis Strain 76713, Isolated in Hospital Water Using an Amoeba Co-Culture Procedure.</title>
        <authorList>
            <person name="Benamar S."/>
            <person name="La Scola B."/>
            <person name="Croce O."/>
        </authorList>
    </citation>
    <scope>NUCLEOTIDE SEQUENCE [LARGE SCALE GENOMIC DNA]</scope>
    <source>
        <strain evidence="2 3">76713</strain>
    </source>
</reference>
<organism evidence="2 3">
    <name type="scientific">Afipia felis</name>
    <name type="common">Cat scratch disease bacillus</name>
    <dbReference type="NCBI Taxonomy" id="1035"/>
    <lineage>
        <taxon>Bacteria</taxon>
        <taxon>Pseudomonadati</taxon>
        <taxon>Pseudomonadota</taxon>
        <taxon>Alphaproteobacteria</taxon>
        <taxon>Hyphomicrobiales</taxon>
        <taxon>Nitrobacteraceae</taxon>
        <taxon>Afipia</taxon>
    </lineage>
</organism>
<feature type="signal peptide" evidence="1">
    <location>
        <begin position="1"/>
        <end position="22"/>
    </location>
</feature>
<keyword evidence="1" id="KW-0732">Signal</keyword>
<sequence>MGRAWLMAAILALPLTATRVTAQSASPWFPVPADAIYLTGDSWSAGDVTYRLYGVQACLRDTSFTNGHGLKRDCGEASLAMLVALVRDLRPQCYDAAESPQLRTVFVFCLASPSKGAAAGSRIDLGTALISTGFAFAALKPDGQPVHAPYFVAQLVAQRSKAGLWAFADLPDPNAIILRALRQASPAPASGMPGANPATP</sequence>
<dbReference type="EMBL" id="CCAZ020000003">
    <property type="protein sequence ID" value="CEG10535.1"/>
    <property type="molecule type" value="Genomic_DNA"/>
</dbReference>
<evidence type="ECO:0000256" key="1">
    <source>
        <dbReference type="SAM" id="SignalP"/>
    </source>
</evidence>
<dbReference type="Proteomes" id="UP000035762">
    <property type="component" value="Unassembled WGS sequence"/>
</dbReference>
<evidence type="ECO:0000313" key="2">
    <source>
        <dbReference type="EMBL" id="CEG10535.1"/>
    </source>
</evidence>
<dbReference type="RefSeq" id="WP_006023712.1">
    <property type="nucleotide sequence ID" value="NZ_CCAZ020000003.1"/>
</dbReference>
<protein>
    <recommendedName>
        <fullName evidence="4">Succinoglycan biosynthesis protein exoi</fullName>
    </recommendedName>
</protein>
<evidence type="ECO:0008006" key="4">
    <source>
        <dbReference type="Google" id="ProtNLM"/>
    </source>
</evidence>
<dbReference type="SUPFAM" id="SSF50199">
    <property type="entry name" value="Staphylococcal nuclease"/>
    <property type="match status" value="1"/>
</dbReference>
<dbReference type="OrthoDB" id="8126240at2"/>
<feature type="chain" id="PRO_5001860959" description="Succinoglycan biosynthesis protein exoi" evidence="1">
    <location>
        <begin position="23"/>
        <end position="200"/>
    </location>
</feature>
<proteinExistence type="predicted"/>
<dbReference type="STRING" id="1035.BN961_03975"/>
<gene>
    <name evidence="2" type="ORF">BN961_03975</name>
</gene>
<evidence type="ECO:0000313" key="3">
    <source>
        <dbReference type="Proteomes" id="UP000035762"/>
    </source>
</evidence>
<dbReference type="InterPro" id="IPR035437">
    <property type="entry name" value="SNase_OB-fold_sf"/>
</dbReference>
<dbReference type="AlphaFoldDB" id="A0A090MT53"/>